<evidence type="ECO:0000313" key="2">
    <source>
        <dbReference type="Proteomes" id="UP001056120"/>
    </source>
</evidence>
<dbReference type="EMBL" id="CM042019">
    <property type="protein sequence ID" value="KAI3825783.1"/>
    <property type="molecule type" value="Genomic_DNA"/>
</dbReference>
<reference evidence="1 2" key="2">
    <citation type="journal article" date="2022" name="Mol. Ecol. Resour.">
        <title>The genomes of chicory, endive, great burdock and yacon provide insights into Asteraceae paleo-polyploidization history and plant inulin production.</title>
        <authorList>
            <person name="Fan W."/>
            <person name="Wang S."/>
            <person name="Wang H."/>
            <person name="Wang A."/>
            <person name="Jiang F."/>
            <person name="Liu H."/>
            <person name="Zhao H."/>
            <person name="Xu D."/>
            <person name="Zhang Y."/>
        </authorList>
    </citation>
    <scope>NUCLEOTIDE SEQUENCE [LARGE SCALE GENOMIC DNA]</scope>
    <source>
        <strain evidence="2">cv. Yunnan</strain>
        <tissue evidence="1">Leaves</tissue>
    </source>
</reference>
<keyword evidence="2" id="KW-1185">Reference proteome</keyword>
<accession>A0ACB9K0M5</accession>
<organism evidence="1 2">
    <name type="scientific">Smallanthus sonchifolius</name>
    <dbReference type="NCBI Taxonomy" id="185202"/>
    <lineage>
        <taxon>Eukaryota</taxon>
        <taxon>Viridiplantae</taxon>
        <taxon>Streptophyta</taxon>
        <taxon>Embryophyta</taxon>
        <taxon>Tracheophyta</taxon>
        <taxon>Spermatophyta</taxon>
        <taxon>Magnoliopsida</taxon>
        <taxon>eudicotyledons</taxon>
        <taxon>Gunneridae</taxon>
        <taxon>Pentapetalae</taxon>
        <taxon>asterids</taxon>
        <taxon>campanulids</taxon>
        <taxon>Asterales</taxon>
        <taxon>Asteraceae</taxon>
        <taxon>Asteroideae</taxon>
        <taxon>Heliantheae alliance</taxon>
        <taxon>Millerieae</taxon>
        <taxon>Smallanthus</taxon>
    </lineage>
</organism>
<name>A0ACB9K0M5_9ASTR</name>
<proteinExistence type="predicted"/>
<reference evidence="2" key="1">
    <citation type="journal article" date="2022" name="Mol. Ecol. Resour.">
        <title>The genomes of chicory, endive, great burdock and yacon provide insights into Asteraceae palaeo-polyploidization history and plant inulin production.</title>
        <authorList>
            <person name="Fan W."/>
            <person name="Wang S."/>
            <person name="Wang H."/>
            <person name="Wang A."/>
            <person name="Jiang F."/>
            <person name="Liu H."/>
            <person name="Zhao H."/>
            <person name="Xu D."/>
            <person name="Zhang Y."/>
        </authorList>
    </citation>
    <scope>NUCLEOTIDE SEQUENCE [LARGE SCALE GENOMIC DNA]</scope>
    <source>
        <strain evidence="2">cv. Yunnan</strain>
    </source>
</reference>
<protein>
    <submittedName>
        <fullName evidence="1">Uncharacterized protein</fullName>
    </submittedName>
</protein>
<gene>
    <name evidence="1" type="ORF">L1987_07424</name>
</gene>
<sequence>MESIMARALEYTLKYWFKSFSRDQFKLQGRTVQLSNLDISGDALHASLGLPPALTVSMAKSGKLEIVSLIVYLKLPFLSNVQIMPIVVQIDKLDVVLEENDDLDSRRSTSSAQASASSSKGSGYGFAEKIADGMTLQIQTVNLLLETHGGRHLRGVTWASPMASITIRNLVLYATNENWQAVNLKAARDFSSDKNFIYVFRKLEWECLCIDLLPHPDMLSDDSEGASNRKDDDGAKRVFFGGERFIDGISGEAYITIQRTDQNCPLGLELQVHISEAICPALSEPGLRALLRFFMGLYVCINREDVNPNAQEQSAEAAGRTLVSFMVDHIFLGIRDAGFQLEFLMQSLFFSRASVSDGEIAKFLTQFMVGGLILRDTFSRPPCPLVQPSMQDAAGEIPQIPDFGKNFCPPIYPLGDQPSTQNSPSSLLSIHSLLFMPSLSPPSFSSQTVIDCKPLTIHLQEESCLRILSLLADGIVVNPDDISPDPSISSLHFNIKELNITVPLEVRKPDHFKYYDNSKNSLFKGARLHIENLYLSESPFMRLGLLNLDMDAACFCLWEGQPIDSSQRKWTAGASLIGLCLDTCNNPIGGYNPQLNSSELWRCVEMKDVCVQVAMVTSDGSPLRNTPPPGGIVRAGVACEELVSNTSIEQLFYVLDFYSYVDNVSGKLAMAGKNKWSKMVKKESSDFKSFSQKGPADTAISLIFKNMKLKFLEASSIDTEGTPLIQFIGDDLLLQVTHRTLGAAMAISSTLRWDRVQLACAANGVVPPGSEMRAVFWVHNRRDVRSRNNTVLIPFLNLSIVHVIPYDAQDKKWHSLRVSGCIAGVRLAGGMNYNEALLHRAGILGPDGRPGAGISKGLERLSASKLFKASPPSANEMRESQNDSIGGDKNSSYLNLGAPEDVNISVELKDWLFALESMEVMSERCIFNDLEDSYREERSWHTCFETIKVQANGSKNDRSIEAHKYPVEVVRVRVDSWRTVKPQQKENAFTKVEPRDGIDLDFDIVPSQDNDVSGTSSWAVEHLKISSKQPIEIIASKDEIQHVTQLCKLEISSLERIAVGILQLLKLDGSVGQTELNQISHPGNFFFFIIYEVTVFQSTDTKHPSVDRGQTSVSPPDSQCSSLDSTLSSLEAELSDSQSNCATLFAELSTSDSSNPHCHNIQHLAEKLESMQRLLTRLRSQIIRPLCLEIN</sequence>
<evidence type="ECO:0000313" key="1">
    <source>
        <dbReference type="EMBL" id="KAI3825783.1"/>
    </source>
</evidence>
<dbReference type="Proteomes" id="UP001056120">
    <property type="component" value="Linkage Group LG02"/>
</dbReference>
<comment type="caution">
    <text evidence="1">The sequence shown here is derived from an EMBL/GenBank/DDBJ whole genome shotgun (WGS) entry which is preliminary data.</text>
</comment>